<accession>A0A1L3GI62</accession>
<evidence type="ECO:0000313" key="1">
    <source>
        <dbReference type="EMBL" id="APG25565.1"/>
    </source>
</evidence>
<sequence>MDTVSHRKQLLDIDEVAMKLGTTPLNVLLYIKRGELNGEENEGNWYVESQSLEALISGQDGGGAAPCTPACGHGNGCGGCH</sequence>
<protein>
    <recommendedName>
        <fullName evidence="3">HTH merR-type domain-containing protein</fullName>
    </recommendedName>
</protein>
<proteinExistence type="predicted"/>
<dbReference type="AlphaFoldDB" id="A0A1L3GI62"/>
<gene>
    <name evidence="1" type="ORF">A7E75_11465</name>
</gene>
<dbReference type="KEGG" id="pace:A6070_05480"/>
<dbReference type="EMBL" id="CP015518">
    <property type="protein sequence ID" value="APG25565.1"/>
    <property type="molecule type" value="Genomic_DNA"/>
</dbReference>
<dbReference type="OrthoDB" id="5398716at2"/>
<organism evidence="1 2">
    <name type="scientific">Syntrophotalea acetylenica</name>
    <name type="common">Pelobacter acetylenicus</name>
    <dbReference type="NCBI Taxonomy" id="29542"/>
    <lineage>
        <taxon>Bacteria</taxon>
        <taxon>Pseudomonadati</taxon>
        <taxon>Thermodesulfobacteriota</taxon>
        <taxon>Desulfuromonadia</taxon>
        <taxon>Desulfuromonadales</taxon>
        <taxon>Syntrophotaleaceae</taxon>
        <taxon>Syntrophotalea</taxon>
    </lineage>
</organism>
<reference evidence="1 2" key="1">
    <citation type="journal article" date="2017" name="Genome Announc.">
        <title>Complete Genome Sequences of Two Acetylene-Fermenting Pelobacter acetylenicus Strains.</title>
        <authorList>
            <person name="Sutton J.M."/>
            <person name="Baesman S.M."/>
            <person name="Fierst J.L."/>
            <person name="Poret-Peterson A.T."/>
            <person name="Oremland R.S."/>
            <person name="Dunlap D.S."/>
            <person name="Akob D.M."/>
        </authorList>
    </citation>
    <scope>NUCLEOTIDE SEQUENCE [LARGE SCALE GENOMIC DNA]</scope>
    <source>
        <strain evidence="1 2">DSM 3247</strain>
    </source>
</reference>
<dbReference type="Proteomes" id="UP000182264">
    <property type="component" value="Chromosome"/>
</dbReference>
<dbReference type="RefSeq" id="WP_072287406.1">
    <property type="nucleotide sequence ID" value="NZ_CP015455.1"/>
</dbReference>
<evidence type="ECO:0008006" key="3">
    <source>
        <dbReference type="Google" id="ProtNLM"/>
    </source>
</evidence>
<keyword evidence="2" id="KW-1185">Reference proteome</keyword>
<name>A0A1L3GI62_SYNAC</name>
<evidence type="ECO:0000313" key="2">
    <source>
        <dbReference type="Proteomes" id="UP000182264"/>
    </source>
</evidence>